<proteinExistence type="predicted"/>
<reference evidence="14" key="3">
    <citation type="submission" date="2022-01" db="EMBL/GenBank/DDBJ databases">
        <authorList>
            <person name="Rubenstein D.R."/>
        </authorList>
    </citation>
    <scope>NUCLEOTIDE SEQUENCE</scope>
    <source>
        <strain evidence="14">SS15</strain>
        <tissue evidence="14">Liver</tissue>
    </source>
</reference>
<evidence type="ECO:0000256" key="3">
    <source>
        <dbReference type="ARBA" id="ARBA00022475"/>
    </source>
</evidence>
<keyword evidence="6" id="KW-0732">Signal</keyword>
<dbReference type="InterPro" id="IPR052485">
    <property type="entry name" value="MEGF_diff_regulators"/>
</dbReference>
<keyword evidence="10" id="KW-1015">Disulfide bond</keyword>
<evidence type="ECO:0000313" key="14">
    <source>
        <dbReference type="EMBL" id="KAI1235257.1"/>
    </source>
</evidence>
<dbReference type="InterPro" id="IPR000742">
    <property type="entry name" value="EGF"/>
</dbReference>
<keyword evidence="11" id="KW-0325">Glycoprotein</keyword>
<keyword evidence="15" id="KW-1185">Reference proteome</keyword>
<keyword evidence="5" id="KW-0812">Transmembrane</keyword>
<evidence type="ECO:0000256" key="8">
    <source>
        <dbReference type="ARBA" id="ARBA00022989"/>
    </source>
</evidence>
<sequence>CGRGSSHPPLLSSLSEAPLSHFLPWKPPQNAFDENKGRGKATWLCKRRLDAIQISEIGMRFQFLLGWKCTKPSSGCDSKEGTKETLPGVDWTVFLLGLDFTLPGLSKLMALLESQQLLEFIAKRIETAQVPLETEEIDKGLVMNYPWSSESSGAENKLQRGLSKRTQQMPCSVPKVQRMKKEGTTMGAHVLFQWILRGLILTFLLTTTLSLNPDDPNVCSHWESYAVTVQESYAHPFDQIYYTRCTDILNWFKCTRHRISYKTAYRRGLRTMYRRRSQCCPGYYESGDYCIPLCTEECVHGRCVSPDTCHCEPGWGGTDCSSVIRNIKALTMIEIETLFITFISALGRDPVYFIYEVSAPWSSWSASVLRLVMNGNSRSCAKSERGCLTSHGKQQQNSQEKMKCFKWATAYIQSLSLRDTCPWPLSGNLSLWALYLSDCCMQVPDEVTVPAKLKLQLNFDVICRLSDNCIMQRDANVQNQTPVLWQQLFLGPAHTGQPVTRNEMLIHHFSVSGNILSLAEAVDICPVICGSFSSLQSGRVLPSLNQLVVCKAKIVTDHFPSTPSPPLRLPLLDDLKSQLS</sequence>
<dbReference type="EMBL" id="JADDUC020000013">
    <property type="protein sequence ID" value="KAI1235257.1"/>
    <property type="molecule type" value="Genomic_DNA"/>
</dbReference>
<dbReference type="GO" id="GO:0005886">
    <property type="term" value="C:plasma membrane"/>
    <property type="evidence" value="ECO:0007669"/>
    <property type="project" value="UniProtKB-SubCell"/>
</dbReference>
<feature type="domain" description="EMI" evidence="12">
    <location>
        <begin position="215"/>
        <end position="292"/>
    </location>
</feature>
<dbReference type="AlphaFoldDB" id="A0A835U0Q2"/>
<dbReference type="PROSITE" id="PS51041">
    <property type="entry name" value="EMI"/>
    <property type="match status" value="1"/>
</dbReference>
<feature type="non-terminal residue" evidence="13">
    <location>
        <position position="1"/>
    </location>
</feature>
<evidence type="ECO:0000256" key="7">
    <source>
        <dbReference type="ARBA" id="ARBA00022737"/>
    </source>
</evidence>
<evidence type="ECO:0000256" key="2">
    <source>
        <dbReference type="ARBA" id="ARBA00004236"/>
    </source>
</evidence>
<dbReference type="EMBL" id="JADDUC010000003">
    <property type="protein sequence ID" value="KAG0135549.1"/>
    <property type="molecule type" value="Genomic_DNA"/>
</dbReference>
<dbReference type="Pfam" id="PF07546">
    <property type="entry name" value="EMI"/>
    <property type="match status" value="1"/>
</dbReference>
<dbReference type="InterPro" id="IPR057138">
    <property type="entry name" value="EGF_PEAR1L-like"/>
</dbReference>
<evidence type="ECO:0000256" key="5">
    <source>
        <dbReference type="ARBA" id="ARBA00022692"/>
    </source>
</evidence>
<dbReference type="Proteomes" id="UP000618051">
    <property type="component" value="Unassembled WGS sequence"/>
</dbReference>
<evidence type="ECO:0000259" key="12">
    <source>
        <dbReference type="PROSITE" id="PS51041"/>
    </source>
</evidence>
<dbReference type="PROSITE" id="PS00022">
    <property type="entry name" value="EGF_1"/>
    <property type="match status" value="1"/>
</dbReference>
<evidence type="ECO:0000313" key="13">
    <source>
        <dbReference type="EMBL" id="KAG0135549.1"/>
    </source>
</evidence>
<dbReference type="PROSITE" id="PS01186">
    <property type="entry name" value="EGF_2"/>
    <property type="match status" value="1"/>
</dbReference>
<dbReference type="Gene3D" id="2.10.25.10">
    <property type="entry name" value="Laminin"/>
    <property type="match status" value="1"/>
</dbReference>
<evidence type="ECO:0000256" key="6">
    <source>
        <dbReference type="ARBA" id="ARBA00022729"/>
    </source>
</evidence>
<comment type="caution">
    <text evidence="13">The sequence shown here is derived from an EMBL/GenBank/DDBJ whole genome shotgun (WGS) entry which is preliminary data.</text>
</comment>
<dbReference type="Pfam" id="PF23301">
    <property type="entry name" value="EGF_PEAR1L"/>
    <property type="match status" value="1"/>
</dbReference>
<dbReference type="InterPro" id="IPR011489">
    <property type="entry name" value="EMI_domain"/>
</dbReference>
<evidence type="ECO:0000256" key="1">
    <source>
        <dbReference type="ARBA" id="ARBA00004167"/>
    </source>
</evidence>
<dbReference type="OrthoDB" id="18487at2759"/>
<dbReference type="PANTHER" id="PTHR24052:SF13">
    <property type="entry name" value="MULTIPLE EGF LIKE DOMAINS 11"/>
    <property type="match status" value="1"/>
</dbReference>
<gene>
    <name evidence="14" type="ORF">IHE44_0002898</name>
    <name evidence="13" type="ORF">IHE44_005087</name>
</gene>
<keyword evidence="8" id="KW-1133">Transmembrane helix</keyword>
<dbReference type="FunFam" id="2.10.25.10:FF:000114">
    <property type="entry name" value="Multiple epidermal growth factor-like domains protein 11"/>
    <property type="match status" value="1"/>
</dbReference>
<dbReference type="PANTHER" id="PTHR24052">
    <property type="entry name" value="DELTA-RELATED"/>
    <property type="match status" value="1"/>
</dbReference>
<name>A0A835U0Q2_9PASS</name>
<keyword evidence="3" id="KW-1003">Cell membrane</keyword>
<reference evidence="13" key="1">
    <citation type="submission" date="2020-10" db="EMBL/GenBank/DDBJ databases">
        <title>Feather gene expression reveals the developmental basis of iridescence in African starlings.</title>
        <authorList>
            <person name="Rubenstein D.R."/>
        </authorList>
    </citation>
    <scope>NUCLEOTIDE SEQUENCE</scope>
    <source>
        <strain evidence="13">SS15</strain>
        <tissue evidence="13">Liver</tissue>
    </source>
</reference>
<protein>
    <submittedName>
        <fullName evidence="13">Multiple epidermal growth factor-like domains protein 11</fullName>
    </submittedName>
</protein>
<organism evidence="13">
    <name type="scientific">Lamprotornis superbus</name>
    <dbReference type="NCBI Taxonomy" id="245042"/>
    <lineage>
        <taxon>Eukaryota</taxon>
        <taxon>Metazoa</taxon>
        <taxon>Chordata</taxon>
        <taxon>Craniata</taxon>
        <taxon>Vertebrata</taxon>
        <taxon>Euteleostomi</taxon>
        <taxon>Archelosauria</taxon>
        <taxon>Archosauria</taxon>
        <taxon>Dinosauria</taxon>
        <taxon>Saurischia</taxon>
        <taxon>Theropoda</taxon>
        <taxon>Coelurosauria</taxon>
        <taxon>Aves</taxon>
        <taxon>Neognathae</taxon>
        <taxon>Neoaves</taxon>
        <taxon>Telluraves</taxon>
        <taxon>Australaves</taxon>
        <taxon>Passeriformes</taxon>
        <taxon>Sturnidae</taxon>
        <taxon>Lamprotornis</taxon>
    </lineage>
</organism>
<comment type="subcellular location">
    <subcellularLocation>
        <location evidence="2">Cell membrane</location>
    </subcellularLocation>
    <subcellularLocation>
        <location evidence="1">Membrane</location>
        <topology evidence="1">Single-pass membrane protein</topology>
    </subcellularLocation>
</comment>
<evidence type="ECO:0000256" key="11">
    <source>
        <dbReference type="ARBA" id="ARBA00023180"/>
    </source>
</evidence>
<evidence type="ECO:0000256" key="4">
    <source>
        <dbReference type="ARBA" id="ARBA00022536"/>
    </source>
</evidence>
<reference evidence="14 15" key="2">
    <citation type="journal article" date="2021" name="J. Hered.">
        <title>Feather Gene Expression Elucidates the Developmental Basis of Plumage Iridescence in African Starlings.</title>
        <authorList>
            <person name="Rubenstein D.R."/>
            <person name="Corvelo A."/>
            <person name="MacManes M.D."/>
            <person name="Maia R."/>
            <person name="Narzisi G."/>
            <person name="Rousaki A."/>
            <person name="Vandenabeele P."/>
            <person name="Shawkey M.D."/>
            <person name="Solomon J."/>
        </authorList>
    </citation>
    <scope>NUCLEOTIDE SEQUENCE [LARGE SCALE GENOMIC DNA]</scope>
    <source>
        <strain evidence="14">SS15</strain>
    </source>
</reference>
<keyword evidence="9" id="KW-0472">Membrane</keyword>
<keyword evidence="4" id="KW-0245">EGF-like domain</keyword>
<evidence type="ECO:0000256" key="9">
    <source>
        <dbReference type="ARBA" id="ARBA00023136"/>
    </source>
</evidence>
<accession>A0A835U0Q2</accession>
<keyword evidence="7" id="KW-0677">Repeat</keyword>
<evidence type="ECO:0000256" key="10">
    <source>
        <dbReference type="ARBA" id="ARBA00023157"/>
    </source>
</evidence>
<evidence type="ECO:0000313" key="15">
    <source>
        <dbReference type="Proteomes" id="UP000618051"/>
    </source>
</evidence>